<accession>A0A9P8L751</accession>
<organism evidence="4 5">
    <name type="scientific">Trichoglossum hirsutum</name>
    <dbReference type="NCBI Taxonomy" id="265104"/>
    <lineage>
        <taxon>Eukaryota</taxon>
        <taxon>Fungi</taxon>
        <taxon>Dikarya</taxon>
        <taxon>Ascomycota</taxon>
        <taxon>Pezizomycotina</taxon>
        <taxon>Geoglossomycetes</taxon>
        <taxon>Geoglossales</taxon>
        <taxon>Geoglossaceae</taxon>
        <taxon>Trichoglossum</taxon>
    </lineage>
</organism>
<proteinExistence type="predicted"/>
<dbReference type="Pfam" id="PF06985">
    <property type="entry name" value="HET"/>
    <property type="match status" value="1"/>
</dbReference>
<gene>
    <name evidence="4" type="ORF">GP486_006993</name>
</gene>
<dbReference type="PANTHER" id="PTHR10622">
    <property type="entry name" value="HET DOMAIN-CONTAINING PROTEIN"/>
    <property type="match status" value="1"/>
</dbReference>
<protein>
    <recommendedName>
        <fullName evidence="6">HET-domain-containing protein</fullName>
    </recommendedName>
</protein>
<dbReference type="PANTHER" id="PTHR10622:SF11">
    <property type="entry name" value="HET-DOMAIN-CONTAINING PROTEIN"/>
    <property type="match status" value="1"/>
</dbReference>
<dbReference type="SUPFAM" id="SSF52540">
    <property type="entry name" value="P-loop containing nucleoside triphosphate hydrolases"/>
    <property type="match status" value="2"/>
</dbReference>
<keyword evidence="1" id="KW-0677">Repeat</keyword>
<name>A0A9P8L751_9PEZI</name>
<dbReference type="InterPro" id="IPR010730">
    <property type="entry name" value="HET"/>
</dbReference>
<evidence type="ECO:0000259" key="2">
    <source>
        <dbReference type="Pfam" id="PF06985"/>
    </source>
</evidence>
<feature type="domain" description="Heterokaryon incompatibility" evidence="2">
    <location>
        <begin position="26"/>
        <end position="148"/>
    </location>
</feature>
<dbReference type="EMBL" id="JAGHQM010001772">
    <property type="protein sequence ID" value="KAH0551790.1"/>
    <property type="molecule type" value="Genomic_DNA"/>
</dbReference>
<dbReference type="AlphaFoldDB" id="A0A9P8L751"/>
<dbReference type="InterPro" id="IPR056884">
    <property type="entry name" value="NPHP3-like_N"/>
</dbReference>
<evidence type="ECO:0000259" key="3">
    <source>
        <dbReference type="Pfam" id="PF24883"/>
    </source>
</evidence>
<evidence type="ECO:0000313" key="4">
    <source>
        <dbReference type="EMBL" id="KAH0551790.1"/>
    </source>
</evidence>
<sequence length="787" mass="90220">MRLLRLKSDGSFELTDDLEDNNIPKYAILSHTWAADDDEVRFEDLVEGSAHRKAAGCHKIRFCGQQAARDGLDYFWVDTCCINKSSSAELQEAIMSMFLWYRNATKCYVYLADVSVPEDVVTNQVPPYLWEADFRRSRWFTRGWTLQELIAPASVDFFSTQGTRLGDKRSLEHYIHEITGIPHQALRGNSLGQFSVAERLSWAEHRQTRRKEDKAYSLLGIFSIFMPLMYGEGDYAFTRLQEEINKKHTENAKLDHLLSELPTTPQAAFNSLENQHGSTCLPNTRVEILQDITQWADGLDERCIYWLNGIAGTGKSTISRTIARSYHDRGNLGASFFFSRGGGDVSLADKLFTTLASQLAAKIPHVKRYICEAIMEHQDIALHSLRDQWDQLILRPLSKLDGISSPSTIVLVIDALDECDSERDIRILLRLLAQTSSLSNIRLRIFITSRPEIAIRCGFSQIPEAERKVFVLHDMLPTIVDRDLSLFFEERFELIREERGFAVDWPGSRIIKRLVEISCGLFIWASTACRYIREGKRLAKRRIEILINGHRSGAGPEKQLDEIYITVLKDSIQQGYNEEEKEELYDMLKEVLGTVVILFSPLSTDSLAQLLDRPPSHISETLADLHTIFYIPSQTNRPIRPHHPTFRDFLLNKDRCRDLDLWVDEKQAHKALGDNCIQLMSKMLKRNICDLQSPGTLVKDIDHNLIEQCIPPELQYACLYWVQHYRQSGTRLRDGDQAHCFFQQHFLHWLEAINLMGKGSQAGAIIRMYQSLLVVRIYTLLGVSSDS</sequence>
<dbReference type="Pfam" id="PF24883">
    <property type="entry name" value="NPHP3_N"/>
    <property type="match status" value="1"/>
</dbReference>
<evidence type="ECO:0000313" key="5">
    <source>
        <dbReference type="Proteomes" id="UP000750711"/>
    </source>
</evidence>
<evidence type="ECO:0008006" key="6">
    <source>
        <dbReference type="Google" id="ProtNLM"/>
    </source>
</evidence>
<reference evidence="4" key="1">
    <citation type="submission" date="2021-03" db="EMBL/GenBank/DDBJ databases">
        <title>Comparative genomics and phylogenomic investigation of the class Geoglossomycetes provide insights into ecological specialization and systematics.</title>
        <authorList>
            <person name="Melie T."/>
            <person name="Pirro S."/>
            <person name="Miller A.N."/>
            <person name="Quandt A."/>
        </authorList>
    </citation>
    <scope>NUCLEOTIDE SEQUENCE</scope>
    <source>
        <strain evidence="4">CAQ_001_2017</strain>
    </source>
</reference>
<keyword evidence="5" id="KW-1185">Reference proteome</keyword>
<evidence type="ECO:0000256" key="1">
    <source>
        <dbReference type="ARBA" id="ARBA00022737"/>
    </source>
</evidence>
<dbReference type="Gene3D" id="3.40.50.300">
    <property type="entry name" value="P-loop containing nucleotide triphosphate hydrolases"/>
    <property type="match status" value="1"/>
</dbReference>
<comment type="caution">
    <text evidence="4">The sequence shown here is derived from an EMBL/GenBank/DDBJ whole genome shotgun (WGS) entry which is preliminary data.</text>
</comment>
<feature type="domain" description="Nephrocystin 3-like N-terminal" evidence="3">
    <location>
        <begin position="291"/>
        <end position="450"/>
    </location>
</feature>
<dbReference type="InterPro" id="IPR027417">
    <property type="entry name" value="P-loop_NTPase"/>
</dbReference>
<dbReference type="Proteomes" id="UP000750711">
    <property type="component" value="Unassembled WGS sequence"/>
</dbReference>